<comment type="caution">
    <text evidence="2">The sequence shown here is derived from an EMBL/GenBank/DDBJ whole genome shotgun (WGS) entry which is preliminary data.</text>
</comment>
<dbReference type="AlphaFoldDB" id="A0A4V2S038"/>
<keyword evidence="1" id="KW-0812">Transmembrane</keyword>
<reference evidence="2 3" key="1">
    <citation type="journal article" date="2015" name="Stand. Genomic Sci.">
        <title>Genomic Encyclopedia of Bacterial and Archaeal Type Strains, Phase III: the genomes of soil and plant-associated and newly described type strains.</title>
        <authorList>
            <person name="Whitman W.B."/>
            <person name="Woyke T."/>
            <person name="Klenk H.P."/>
            <person name="Zhou Y."/>
            <person name="Lilburn T.G."/>
            <person name="Beck B.J."/>
            <person name="De Vos P."/>
            <person name="Vandamme P."/>
            <person name="Eisen J.A."/>
            <person name="Garrity G."/>
            <person name="Hugenholtz P."/>
            <person name="Kyrpides N.C."/>
        </authorList>
    </citation>
    <scope>NUCLEOTIDE SEQUENCE [LARGE SCALE GENOMIC DNA]</scope>
    <source>
        <strain evidence="2 3">VKM Ac-2572</strain>
    </source>
</reference>
<evidence type="ECO:0000313" key="2">
    <source>
        <dbReference type="EMBL" id="TCO30136.1"/>
    </source>
</evidence>
<accession>A0A4V2S038</accession>
<dbReference type="RefSeq" id="WP_132209823.1">
    <property type="nucleotide sequence ID" value="NZ_SLWN01000005.1"/>
</dbReference>
<keyword evidence="3" id="KW-1185">Reference proteome</keyword>
<evidence type="ECO:0000313" key="3">
    <source>
        <dbReference type="Proteomes" id="UP000294508"/>
    </source>
</evidence>
<feature type="transmembrane region" description="Helical" evidence="1">
    <location>
        <begin position="123"/>
        <end position="150"/>
    </location>
</feature>
<feature type="transmembrane region" description="Helical" evidence="1">
    <location>
        <begin position="12"/>
        <end position="33"/>
    </location>
</feature>
<dbReference type="Proteomes" id="UP000294508">
    <property type="component" value="Unassembled WGS sequence"/>
</dbReference>
<dbReference type="EMBL" id="SLWN01000005">
    <property type="protein sequence ID" value="TCO30136.1"/>
    <property type="molecule type" value="Genomic_DNA"/>
</dbReference>
<evidence type="ECO:0000256" key="1">
    <source>
        <dbReference type="SAM" id="Phobius"/>
    </source>
</evidence>
<protein>
    <submittedName>
        <fullName evidence="2">Uncharacterized protein</fullName>
    </submittedName>
</protein>
<feature type="transmembrane region" description="Helical" evidence="1">
    <location>
        <begin position="92"/>
        <end position="111"/>
    </location>
</feature>
<feature type="transmembrane region" description="Helical" evidence="1">
    <location>
        <begin position="64"/>
        <end position="86"/>
    </location>
</feature>
<gene>
    <name evidence="2" type="ORF">EV652_105130</name>
</gene>
<keyword evidence="1" id="KW-1133">Transmembrane helix</keyword>
<keyword evidence="1" id="KW-0472">Membrane</keyword>
<proteinExistence type="predicted"/>
<feature type="transmembrane region" description="Helical" evidence="1">
    <location>
        <begin position="39"/>
        <end position="57"/>
    </location>
</feature>
<organism evidence="2 3">
    <name type="scientific">Kribbella steppae</name>
    <dbReference type="NCBI Taxonomy" id="2512223"/>
    <lineage>
        <taxon>Bacteria</taxon>
        <taxon>Bacillati</taxon>
        <taxon>Actinomycetota</taxon>
        <taxon>Actinomycetes</taxon>
        <taxon>Propionibacteriales</taxon>
        <taxon>Kribbellaceae</taxon>
        <taxon>Kribbella</taxon>
    </lineage>
</organism>
<sequence length="191" mass="20313">MTNTAAPRGLAARWPTALALVTIAGALVLIIGTDREAEFFGPAVATMAGIYLMAYAIGRPWTAWVAFAVLSVVASVFHTLAVAEVWSVEPGIGMAAVLVVLWLWVVARRRFTESTFSLETAGMVFFGAITVLVVATESTTAIVLAGLGWLCHGAWDAYHFRVNKIVNRPWSEYCGVIDLAVGTSLLIAAAA</sequence>
<name>A0A4V2S038_9ACTN</name>
<dbReference type="OrthoDB" id="3830457at2"/>